<dbReference type="Proteomes" id="UP000674270">
    <property type="component" value="Unassembled WGS sequence"/>
</dbReference>
<evidence type="ECO:0000256" key="1">
    <source>
        <dbReference type="ARBA" id="ARBA00022490"/>
    </source>
</evidence>
<dbReference type="Gene3D" id="3.50.14.10">
    <property type="entry name" value="Replication terminator Tus, domain 1 superfamily/Replication terminator Tus"/>
    <property type="match status" value="1"/>
</dbReference>
<dbReference type="AlphaFoldDB" id="A0A8I2D5C9"/>
<dbReference type="GO" id="GO:0005737">
    <property type="term" value="C:cytoplasm"/>
    <property type="evidence" value="ECO:0007669"/>
    <property type="project" value="InterPro"/>
</dbReference>
<evidence type="ECO:0000313" key="6">
    <source>
        <dbReference type="Proteomes" id="UP000674270"/>
    </source>
</evidence>
<accession>A0A8I2D5C9</accession>
<keyword evidence="1" id="KW-0963">Cytoplasm</keyword>
<dbReference type="InterPro" id="IPR036381">
    <property type="entry name" value="Tus_dom1"/>
</dbReference>
<evidence type="ECO:0000256" key="3">
    <source>
        <dbReference type="ARBA" id="ARBA00023125"/>
    </source>
</evidence>
<dbReference type="Gene3D" id="3.30.54.10">
    <property type="match status" value="1"/>
</dbReference>
<name>A0A8I2D5C9_9GAMM</name>
<evidence type="ECO:0000256" key="4">
    <source>
        <dbReference type="NCBIfam" id="TIGR02648"/>
    </source>
</evidence>
<evidence type="ECO:0000313" key="5">
    <source>
        <dbReference type="EMBL" id="MBQ0267410.1"/>
    </source>
</evidence>
<dbReference type="SUPFAM" id="SSF56596">
    <property type="entry name" value="Replication terminator protein (Tus)"/>
    <property type="match status" value="1"/>
</dbReference>
<dbReference type="GO" id="GO:0003677">
    <property type="term" value="F:DNA binding"/>
    <property type="evidence" value="ECO:0007669"/>
    <property type="project" value="UniProtKB-UniRule"/>
</dbReference>
<keyword evidence="2" id="KW-0235">DNA replication</keyword>
<evidence type="ECO:0000256" key="2">
    <source>
        <dbReference type="ARBA" id="ARBA00022705"/>
    </source>
</evidence>
<dbReference type="Pfam" id="PF05472">
    <property type="entry name" value="Ter"/>
    <property type="match status" value="1"/>
</dbReference>
<protein>
    <recommendedName>
        <fullName evidence="4">DNA replication terminus site-binding protein</fullName>
    </recommendedName>
</protein>
<dbReference type="InterPro" id="IPR008865">
    <property type="entry name" value="DNA_replication_term_site-bd"/>
</dbReference>
<sequence>MTIKQDLIDTFNELESRINQFSLLLLEQSKQVPFTAHVFQLPSVIKGEENNEIEQISVHTLTGHDAVSEAIKLINLLFLQNKSEKISNKAAIRLPGVICIQTHLQTYRDFNSLILKINELKMHIKAIVTQVNEPHRFDFIRDSLHGLLTLNTYRTLTSLVDIDTVNFGWANKKVINKVTKDTVLDRLQASIDSGRCPLHLPKEHWLLQLENEIRLIDSLPHNAVLKTQRPVKVQPIARVWDKEQQKQTQFACATPLFVFALEKTVAEIKIGELPDYHANNIAIRNRPKAKQVELLIPRLNLYIER</sequence>
<dbReference type="GO" id="GO:0006274">
    <property type="term" value="P:DNA replication termination"/>
    <property type="evidence" value="ECO:0007669"/>
    <property type="project" value="UniProtKB-UniRule"/>
</dbReference>
<comment type="caution">
    <text evidence="5">The sequence shown here is derived from an EMBL/GenBank/DDBJ whole genome shotgun (WGS) entry which is preliminary data.</text>
</comment>
<dbReference type="NCBIfam" id="TIGR02648">
    <property type="entry name" value="rep_term_tus"/>
    <property type="match status" value="1"/>
</dbReference>
<dbReference type="RefSeq" id="WP_210848056.1">
    <property type="nucleotide sequence ID" value="NZ_JAGKLY010000001.1"/>
</dbReference>
<reference evidence="5" key="1">
    <citation type="submission" date="2021-03" db="EMBL/GenBank/DDBJ databases">
        <authorList>
            <person name="Stanton E."/>
        </authorList>
    </citation>
    <scope>NUCLEOTIDE SEQUENCE</scope>
    <source>
        <strain evidence="5">2020EL-00113</strain>
    </source>
</reference>
<organism evidence="5 6">
    <name type="scientific">Providencia huaxiensis</name>
    <dbReference type="NCBI Taxonomy" id="2027290"/>
    <lineage>
        <taxon>Bacteria</taxon>
        <taxon>Pseudomonadati</taxon>
        <taxon>Pseudomonadota</taxon>
        <taxon>Gammaproteobacteria</taxon>
        <taxon>Enterobacterales</taxon>
        <taxon>Morganellaceae</taxon>
        <taxon>Providencia</taxon>
    </lineage>
</organism>
<keyword evidence="3" id="KW-0238">DNA-binding</keyword>
<gene>
    <name evidence="5" type="primary">tus</name>
    <name evidence="5" type="ORF">J7T18_03730</name>
</gene>
<dbReference type="EMBL" id="JAGKLY010000001">
    <property type="protein sequence ID" value="MBQ0267410.1"/>
    <property type="molecule type" value="Genomic_DNA"/>
</dbReference>
<proteinExistence type="predicted"/>
<dbReference type="InterPro" id="IPR036384">
    <property type="entry name" value="Tus_sf"/>
</dbReference>